<evidence type="ECO:0000313" key="2">
    <source>
        <dbReference type="EMBL" id="OAN49020.1"/>
    </source>
</evidence>
<evidence type="ECO:0000313" key="3">
    <source>
        <dbReference type="Proteomes" id="UP000078287"/>
    </source>
</evidence>
<dbReference type="OrthoDB" id="166596at2"/>
<evidence type="ECO:0000256" key="1">
    <source>
        <dbReference type="SAM" id="Phobius"/>
    </source>
</evidence>
<accession>A0A178MK12</accession>
<protein>
    <recommendedName>
        <fullName evidence="4">ABC transporter ATP-binding protein</fullName>
    </recommendedName>
</protein>
<dbReference type="Proteomes" id="UP000078287">
    <property type="component" value="Unassembled WGS sequence"/>
</dbReference>
<keyword evidence="3" id="KW-1185">Reference proteome</keyword>
<dbReference type="STRING" id="1707952.A6A03_06850"/>
<keyword evidence="1" id="KW-0472">Membrane</keyword>
<sequence length="83" mass="8862">MDPSPARRMRWAVGGALILALLAIVLGGVFTAVISLFTGQLAPDAGWADWVRVLWPAILVWGLGALPFGAALGFFASLIWREV</sequence>
<feature type="transmembrane region" description="Helical" evidence="1">
    <location>
        <begin position="58"/>
        <end position="80"/>
    </location>
</feature>
<evidence type="ECO:0008006" key="4">
    <source>
        <dbReference type="Google" id="ProtNLM"/>
    </source>
</evidence>
<reference evidence="2 3" key="1">
    <citation type="submission" date="2016-04" db="EMBL/GenBank/DDBJ databases">
        <title>Chloroflexus islandicus sp. nov., a thermophilic filamentous anoxygenic phototrophic bacterium from geyser Strokkur (Iceland).</title>
        <authorList>
            <person name="Gaisin V.A."/>
            <person name="Kalashnikov A.M."/>
            <person name="Sukhacheva M.V."/>
            <person name="Grouzdev D.S."/>
            <person name="Ivanov T.M."/>
            <person name="Kuznetsov B."/>
            <person name="Gorlenko V.M."/>
        </authorList>
    </citation>
    <scope>NUCLEOTIDE SEQUENCE [LARGE SCALE GENOMIC DNA]</scope>
    <source>
        <strain evidence="3">isl-2</strain>
    </source>
</reference>
<proteinExistence type="predicted"/>
<keyword evidence="1" id="KW-1133">Transmembrane helix</keyword>
<gene>
    <name evidence="2" type="ORF">A6A03_06850</name>
</gene>
<keyword evidence="1" id="KW-0812">Transmembrane</keyword>
<dbReference type="AlphaFoldDB" id="A0A178MK12"/>
<organism evidence="2 3">
    <name type="scientific">Chloroflexus islandicus</name>
    <dbReference type="NCBI Taxonomy" id="1707952"/>
    <lineage>
        <taxon>Bacteria</taxon>
        <taxon>Bacillati</taxon>
        <taxon>Chloroflexota</taxon>
        <taxon>Chloroflexia</taxon>
        <taxon>Chloroflexales</taxon>
        <taxon>Chloroflexineae</taxon>
        <taxon>Chloroflexaceae</taxon>
        <taxon>Chloroflexus</taxon>
    </lineage>
</organism>
<dbReference type="RefSeq" id="WP_066782566.1">
    <property type="nucleotide sequence ID" value="NZ_LWQS01000021.1"/>
</dbReference>
<comment type="caution">
    <text evidence="2">The sequence shown here is derived from an EMBL/GenBank/DDBJ whole genome shotgun (WGS) entry which is preliminary data.</text>
</comment>
<dbReference type="EMBL" id="LWQS01000021">
    <property type="protein sequence ID" value="OAN49020.1"/>
    <property type="molecule type" value="Genomic_DNA"/>
</dbReference>
<feature type="transmembrane region" description="Helical" evidence="1">
    <location>
        <begin position="12"/>
        <end position="38"/>
    </location>
</feature>
<name>A0A178MK12_9CHLR</name>